<dbReference type="InterPro" id="IPR002372">
    <property type="entry name" value="PQQ_rpt_dom"/>
</dbReference>
<organism evidence="3 4">
    <name type="scientific">Rubripirellula reticaptiva</name>
    <dbReference type="NCBI Taxonomy" id="2528013"/>
    <lineage>
        <taxon>Bacteria</taxon>
        <taxon>Pseudomonadati</taxon>
        <taxon>Planctomycetota</taxon>
        <taxon>Planctomycetia</taxon>
        <taxon>Pirellulales</taxon>
        <taxon>Pirellulaceae</taxon>
        <taxon>Rubripirellula</taxon>
    </lineage>
</organism>
<proteinExistence type="predicted"/>
<feature type="compositionally biased region" description="Gly residues" evidence="1">
    <location>
        <begin position="186"/>
        <end position="216"/>
    </location>
</feature>
<keyword evidence="4" id="KW-1185">Reference proteome</keyword>
<dbReference type="InterPro" id="IPR015943">
    <property type="entry name" value="WD40/YVTN_repeat-like_dom_sf"/>
</dbReference>
<protein>
    <recommendedName>
        <fullName evidence="2">Pyrrolo-quinoline quinone repeat domain-containing protein</fullName>
    </recommendedName>
</protein>
<dbReference type="RefSeq" id="WP_146536411.1">
    <property type="nucleotide sequence ID" value="NZ_SJPX01000005.1"/>
</dbReference>
<dbReference type="OrthoDB" id="273000at2"/>
<dbReference type="Proteomes" id="UP000317977">
    <property type="component" value="Unassembled WGS sequence"/>
</dbReference>
<dbReference type="AlphaFoldDB" id="A0A5C6EHN5"/>
<dbReference type="Gene3D" id="2.130.10.10">
    <property type="entry name" value="YVTN repeat-like/Quinoprotein amine dehydrogenase"/>
    <property type="match status" value="1"/>
</dbReference>
<evidence type="ECO:0000256" key="1">
    <source>
        <dbReference type="SAM" id="MobiDB-lite"/>
    </source>
</evidence>
<feature type="region of interest" description="Disordered" evidence="1">
    <location>
        <begin position="145"/>
        <end position="230"/>
    </location>
</feature>
<accession>A0A5C6EHN5</accession>
<evidence type="ECO:0000313" key="4">
    <source>
        <dbReference type="Proteomes" id="UP000317977"/>
    </source>
</evidence>
<dbReference type="SUPFAM" id="SSF50998">
    <property type="entry name" value="Quinoprotein alcohol dehydrogenase-like"/>
    <property type="match status" value="1"/>
</dbReference>
<evidence type="ECO:0000259" key="2">
    <source>
        <dbReference type="Pfam" id="PF13360"/>
    </source>
</evidence>
<name>A0A5C6EHN5_9BACT</name>
<dbReference type="Pfam" id="PF13360">
    <property type="entry name" value="PQQ_2"/>
    <property type="match status" value="1"/>
</dbReference>
<comment type="caution">
    <text evidence="3">The sequence shown here is derived from an EMBL/GenBank/DDBJ whole genome shotgun (WGS) entry which is preliminary data.</text>
</comment>
<evidence type="ECO:0000313" key="3">
    <source>
        <dbReference type="EMBL" id="TWU47975.1"/>
    </source>
</evidence>
<feature type="domain" description="Pyrrolo-quinoline quinone repeat" evidence="2">
    <location>
        <begin position="26"/>
        <end position="108"/>
    </location>
</feature>
<dbReference type="InterPro" id="IPR011047">
    <property type="entry name" value="Quinoprotein_ADH-like_sf"/>
</dbReference>
<reference evidence="3 4" key="1">
    <citation type="submission" date="2019-02" db="EMBL/GenBank/DDBJ databases">
        <title>Deep-cultivation of Planctomycetes and their phenomic and genomic characterization uncovers novel biology.</title>
        <authorList>
            <person name="Wiegand S."/>
            <person name="Jogler M."/>
            <person name="Boedeker C."/>
            <person name="Pinto D."/>
            <person name="Vollmers J."/>
            <person name="Rivas-Marin E."/>
            <person name="Kohn T."/>
            <person name="Peeters S.H."/>
            <person name="Heuer A."/>
            <person name="Rast P."/>
            <person name="Oberbeckmann S."/>
            <person name="Bunk B."/>
            <person name="Jeske O."/>
            <person name="Meyerdierks A."/>
            <person name="Storesund J.E."/>
            <person name="Kallscheuer N."/>
            <person name="Luecker S."/>
            <person name="Lage O.M."/>
            <person name="Pohl T."/>
            <person name="Merkel B.J."/>
            <person name="Hornburger P."/>
            <person name="Mueller R.-W."/>
            <person name="Bruemmer F."/>
            <person name="Labrenz M."/>
            <person name="Spormann A.M."/>
            <person name="Op Den Camp H."/>
            <person name="Overmann J."/>
            <person name="Amann R."/>
            <person name="Jetten M.S.M."/>
            <person name="Mascher T."/>
            <person name="Medema M.H."/>
            <person name="Devos D.P."/>
            <person name="Kaster A.-K."/>
            <person name="Ovreas L."/>
            <person name="Rohde M."/>
            <person name="Galperin M.Y."/>
            <person name="Jogler C."/>
        </authorList>
    </citation>
    <scope>NUCLEOTIDE SEQUENCE [LARGE SCALE GENOMIC DNA]</scope>
    <source>
        <strain evidence="3 4">Poly59</strain>
    </source>
</reference>
<sequence length="230" mass="23894">MSFPTKKTPVPFVRLGQVYAVRATRSGLVSWVTPFGEPFYSESLIVEDQVMLVSAYGRVFCMNVETGDLSWNAPATNIARLIGGIGDHVYAVTMGGSLTVLDRKTGATVSTFAEVRPGQALANRDTNRLYLVSDSGAVQCLRPLNSPLPKFNTTPDPEPVVEEEVEKVEEKEPSSPFDAGGMDPFGAGGDPSGAGGDPFGAGGGNADPFGAGGAGGDAMADPFGADPFGN</sequence>
<gene>
    <name evidence="3" type="ORF">Poly59_48190</name>
</gene>
<feature type="compositionally biased region" description="Low complexity" evidence="1">
    <location>
        <begin position="217"/>
        <end position="230"/>
    </location>
</feature>
<dbReference type="EMBL" id="SJPX01000005">
    <property type="protein sequence ID" value="TWU47975.1"/>
    <property type="molecule type" value="Genomic_DNA"/>
</dbReference>